<dbReference type="Proteomes" id="UP000245768">
    <property type="component" value="Unassembled WGS sequence"/>
</dbReference>
<accession>A0A316YYW1</accession>
<gene>
    <name evidence="1" type="ORF">FA10DRAFT_264842</name>
</gene>
<dbReference type="InParanoid" id="A0A316YYW1"/>
<dbReference type="GeneID" id="37042729"/>
<protein>
    <submittedName>
        <fullName evidence="1">Uncharacterized protein</fullName>
    </submittedName>
</protein>
<dbReference type="AlphaFoldDB" id="A0A316YYW1"/>
<dbReference type="RefSeq" id="XP_025381500.1">
    <property type="nucleotide sequence ID" value="XM_025520813.1"/>
</dbReference>
<keyword evidence="2" id="KW-1185">Reference proteome</keyword>
<evidence type="ECO:0000313" key="2">
    <source>
        <dbReference type="Proteomes" id="UP000245768"/>
    </source>
</evidence>
<reference evidence="1 2" key="1">
    <citation type="journal article" date="2018" name="Mol. Biol. Evol.">
        <title>Broad Genomic Sampling Reveals a Smut Pathogenic Ancestry of the Fungal Clade Ustilaginomycotina.</title>
        <authorList>
            <person name="Kijpornyongpan T."/>
            <person name="Mondo S.J."/>
            <person name="Barry K."/>
            <person name="Sandor L."/>
            <person name="Lee J."/>
            <person name="Lipzen A."/>
            <person name="Pangilinan J."/>
            <person name="LaButti K."/>
            <person name="Hainaut M."/>
            <person name="Henrissat B."/>
            <person name="Grigoriev I.V."/>
            <person name="Spatafora J.W."/>
            <person name="Aime M.C."/>
        </authorList>
    </citation>
    <scope>NUCLEOTIDE SEQUENCE [LARGE SCALE GENOMIC DNA]</scope>
    <source>
        <strain evidence="1 2">MCA 4198</strain>
    </source>
</reference>
<sequence length="91" mass="9917">MRLNNCTLFSPLLVCLILFSTPTLLVYSLPIVSDQQKDLKIEGRSQDSPQAGFVRAVGNASSGSPRIRKRWDLFGGSLFGWGGGFPTEKAT</sequence>
<dbReference type="EMBL" id="KZ819634">
    <property type="protein sequence ID" value="PWN94302.1"/>
    <property type="molecule type" value="Genomic_DNA"/>
</dbReference>
<proteinExistence type="predicted"/>
<evidence type="ECO:0000313" key="1">
    <source>
        <dbReference type="EMBL" id="PWN94302.1"/>
    </source>
</evidence>
<name>A0A316YYW1_9BASI</name>
<organism evidence="1 2">
    <name type="scientific">Acaromyces ingoldii</name>
    <dbReference type="NCBI Taxonomy" id="215250"/>
    <lineage>
        <taxon>Eukaryota</taxon>
        <taxon>Fungi</taxon>
        <taxon>Dikarya</taxon>
        <taxon>Basidiomycota</taxon>
        <taxon>Ustilaginomycotina</taxon>
        <taxon>Exobasidiomycetes</taxon>
        <taxon>Exobasidiales</taxon>
        <taxon>Cryptobasidiaceae</taxon>
        <taxon>Acaromyces</taxon>
    </lineage>
</organism>